<dbReference type="OrthoDB" id="183622at2"/>
<dbReference type="RefSeq" id="WP_024731264.1">
    <property type="nucleotide sequence ID" value="NZ_CABIWA010000015.1"/>
</dbReference>
<name>A0A174U9Z2_9FIRM</name>
<reference evidence="2 4" key="1">
    <citation type="submission" date="2015-09" db="EMBL/GenBank/DDBJ databases">
        <authorList>
            <consortium name="Pathogen Informatics"/>
        </authorList>
    </citation>
    <scope>NUCLEOTIDE SEQUENCE [LARGE SCALE GENOMIC DNA]</scope>
    <source>
        <strain evidence="2 4">2789STDY5834939</strain>
    </source>
</reference>
<dbReference type="AlphaFoldDB" id="A0A174U9Z2"/>
<evidence type="ECO:0000313" key="2">
    <source>
        <dbReference type="EMBL" id="CUQ16967.1"/>
    </source>
</evidence>
<gene>
    <name evidence="3" type="ORF">DXC40_14000</name>
    <name evidence="2" type="ORF">ERS852551_03404</name>
</gene>
<dbReference type="GeneID" id="72463569"/>
<organism evidence="2 4">
    <name type="scientific">Anaerotruncus colihominis</name>
    <dbReference type="NCBI Taxonomy" id="169435"/>
    <lineage>
        <taxon>Bacteria</taxon>
        <taxon>Bacillati</taxon>
        <taxon>Bacillota</taxon>
        <taxon>Clostridia</taxon>
        <taxon>Eubacteriales</taxon>
        <taxon>Oscillospiraceae</taxon>
        <taxon>Anaerotruncus</taxon>
    </lineage>
</organism>
<comment type="similarity">
    <text evidence="1">Belongs to the MYG1 family.</text>
</comment>
<dbReference type="InterPro" id="IPR003226">
    <property type="entry name" value="MYG1_exonuclease"/>
</dbReference>
<dbReference type="Proteomes" id="UP000260828">
    <property type="component" value="Unassembled WGS sequence"/>
</dbReference>
<evidence type="ECO:0000313" key="3">
    <source>
        <dbReference type="EMBL" id="RGE66387.1"/>
    </source>
</evidence>
<evidence type="ECO:0000313" key="5">
    <source>
        <dbReference type="Proteomes" id="UP000260828"/>
    </source>
</evidence>
<dbReference type="Proteomes" id="UP000095765">
    <property type="component" value="Unassembled WGS sequence"/>
</dbReference>
<evidence type="ECO:0000313" key="4">
    <source>
        <dbReference type="Proteomes" id="UP000095765"/>
    </source>
</evidence>
<reference evidence="3 5" key="2">
    <citation type="submission" date="2018-08" db="EMBL/GenBank/DDBJ databases">
        <title>A genome reference for cultivated species of the human gut microbiota.</title>
        <authorList>
            <person name="Zou Y."/>
            <person name="Xue W."/>
            <person name="Luo G."/>
        </authorList>
    </citation>
    <scope>NUCLEOTIDE SEQUENCE [LARGE SCALE GENOMIC DNA]</scope>
    <source>
        <strain evidence="3 5">TF05-12AC</strain>
    </source>
</reference>
<proteinExistence type="inferred from homology"/>
<dbReference type="GO" id="GO:0005737">
    <property type="term" value="C:cytoplasm"/>
    <property type="evidence" value="ECO:0007669"/>
    <property type="project" value="TreeGrafter"/>
</dbReference>
<dbReference type="Pfam" id="PF03690">
    <property type="entry name" value="MYG1_exonuc"/>
    <property type="match status" value="1"/>
</dbReference>
<accession>A0A174U9Z2</accession>
<dbReference type="PANTHER" id="PTHR11215:SF1">
    <property type="entry name" value="MYG1 EXONUCLEASE"/>
    <property type="match status" value="1"/>
</dbReference>
<protein>
    <submittedName>
        <fullName evidence="2">Uncharacterized conserved protein related to MYG1 family</fullName>
    </submittedName>
</protein>
<evidence type="ECO:0000256" key="1">
    <source>
        <dbReference type="ARBA" id="ARBA00010105"/>
    </source>
</evidence>
<dbReference type="EMBL" id="QVME01000008">
    <property type="protein sequence ID" value="RGE66387.1"/>
    <property type="molecule type" value="Genomic_DNA"/>
</dbReference>
<sequence length="288" mass="31735">MTMIPNSAVTHGGRFHADDVFSSALLRLLNPKIKIRRVMRLPENFDGLAFDIGGGDFDHHQNGAPVRENGVPYAAFGLLWRAFGDRLIPDAEEAARFDQHFIQPLDLDDNTGCGSETAGLIALFNPGWDSGEPADRCFWEAVSFAQVILEKRLESVRSMCRARSYVEEALRGMVRGVVTLERFAPWKAVLSASDAQFVVYPSQRGGFSAQGVPADDETHALKIPFPADWAGRSEEELPKLSGIATLRFCHNNRFLIAAGTRSDAVAACHAAQKVWEQSRGRGSEKNMC</sequence>
<dbReference type="EMBL" id="CZBE01000032">
    <property type="protein sequence ID" value="CUQ16967.1"/>
    <property type="molecule type" value="Genomic_DNA"/>
</dbReference>
<dbReference type="PANTHER" id="PTHR11215">
    <property type="entry name" value="METAL DEPENDENT HYDROLASE - RELATED"/>
    <property type="match status" value="1"/>
</dbReference>